<organism evidence="2 3">
    <name type="scientific">Planobispora rosea</name>
    <dbReference type="NCBI Taxonomy" id="35762"/>
    <lineage>
        <taxon>Bacteria</taxon>
        <taxon>Bacillati</taxon>
        <taxon>Actinomycetota</taxon>
        <taxon>Actinomycetes</taxon>
        <taxon>Streptosporangiales</taxon>
        <taxon>Streptosporangiaceae</taxon>
        <taxon>Planobispora</taxon>
    </lineage>
</organism>
<reference evidence="2" key="1">
    <citation type="submission" date="2021-01" db="EMBL/GenBank/DDBJ databases">
        <title>Whole genome shotgun sequence of Planobispora rosea NBRC 15558.</title>
        <authorList>
            <person name="Komaki H."/>
            <person name="Tamura T."/>
        </authorList>
    </citation>
    <scope>NUCLEOTIDE SEQUENCE</scope>
    <source>
        <strain evidence="2">NBRC 15558</strain>
    </source>
</reference>
<dbReference type="RefSeq" id="WP_141703667.1">
    <property type="nucleotide sequence ID" value="NZ_BMQP01000031.1"/>
</dbReference>
<evidence type="ECO:0000313" key="3">
    <source>
        <dbReference type="Proteomes" id="UP000655044"/>
    </source>
</evidence>
<dbReference type="OrthoDB" id="3634892at2"/>
<protein>
    <recommendedName>
        <fullName evidence="4">PASTA domain-containing protein</fullName>
    </recommendedName>
</protein>
<dbReference type="CDD" id="cd06577">
    <property type="entry name" value="PASTA_pknB"/>
    <property type="match status" value="1"/>
</dbReference>
<evidence type="ECO:0008006" key="4">
    <source>
        <dbReference type="Google" id="ProtNLM"/>
    </source>
</evidence>
<name>A0A8J3S5V8_PLARO</name>
<comment type="caution">
    <text evidence="2">The sequence shown here is derived from an EMBL/GenBank/DDBJ whole genome shotgun (WGS) entry which is preliminary data.</text>
</comment>
<dbReference type="AlphaFoldDB" id="A0A8J3S5V8"/>
<sequence>MTDTVAIPDFRGMQALNAWLAGHDAGLLLQGPDPDGPEPVMNGIVVRQHPLPGALLERWGTVTVWVHHDPGGESGVHEPRRPIPPAGALGAELPEPGPSR</sequence>
<feature type="region of interest" description="Disordered" evidence="1">
    <location>
        <begin position="68"/>
        <end position="100"/>
    </location>
</feature>
<proteinExistence type="predicted"/>
<dbReference type="Gene3D" id="3.30.10.20">
    <property type="match status" value="1"/>
</dbReference>
<dbReference type="Proteomes" id="UP000655044">
    <property type="component" value="Unassembled WGS sequence"/>
</dbReference>
<evidence type="ECO:0000256" key="1">
    <source>
        <dbReference type="SAM" id="MobiDB-lite"/>
    </source>
</evidence>
<gene>
    <name evidence="2" type="ORF">Pro02_62110</name>
</gene>
<evidence type="ECO:0000313" key="2">
    <source>
        <dbReference type="EMBL" id="GIH87803.1"/>
    </source>
</evidence>
<accession>A0A8J3S5V8</accession>
<feature type="compositionally biased region" description="Basic and acidic residues" evidence="1">
    <location>
        <begin position="68"/>
        <end position="81"/>
    </location>
</feature>
<keyword evidence="3" id="KW-1185">Reference proteome</keyword>
<dbReference type="InterPro" id="IPR005543">
    <property type="entry name" value="PASTA_dom"/>
</dbReference>
<dbReference type="EMBL" id="BOOI01000067">
    <property type="protein sequence ID" value="GIH87803.1"/>
    <property type="molecule type" value="Genomic_DNA"/>
</dbReference>